<dbReference type="AlphaFoldDB" id="A0AAJ0BPD0"/>
<keyword evidence="3" id="KW-1185">Reference proteome</keyword>
<accession>A0AAJ0BPD0</accession>
<feature type="compositionally biased region" description="Polar residues" evidence="1">
    <location>
        <begin position="29"/>
        <end position="42"/>
    </location>
</feature>
<feature type="compositionally biased region" description="Polar residues" evidence="1">
    <location>
        <begin position="70"/>
        <end position="85"/>
    </location>
</feature>
<feature type="region of interest" description="Disordered" evidence="1">
    <location>
        <begin position="28"/>
        <end position="90"/>
    </location>
</feature>
<feature type="non-terminal residue" evidence="2">
    <location>
        <position position="237"/>
    </location>
</feature>
<gene>
    <name evidence="2" type="ORF">QBC47DRAFT_456421</name>
</gene>
<protein>
    <submittedName>
        <fullName evidence="2">Uncharacterized protein</fullName>
    </submittedName>
</protein>
<reference evidence="2" key="1">
    <citation type="submission" date="2023-06" db="EMBL/GenBank/DDBJ databases">
        <title>Genome-scale phylogeny and comparative genomics of the fungal order Sordariales.</title>
        <authorList>
            <consortium name="Lawrence Berkeley National Laboratory"/>
            <person name="Hensen N."/>
            <person name="Bonometti L."/>
            <person name="Westerberg I."/>
            <person name="Brannstrom I.O."/>
            <person name="Guillou S."/>
            <person name="Cros-Aarteil S."/>
            <person name="Calhoun S."/>
            <person name="Haridas S."/>
            <person name="Kuo A."/>
            <person name="Mondo S."/>
            <person name="Pangilinan J."/>
            <person name="Riley R."/>
            <person name="Labutti K."/>
            <person name="Andreopoulos B."/>
            <person name="Lipzen A."/>
            <person name="Chen C."/>
            <person name="Yanf M."/>
            <person name="Daum C."/>
            <person name="Ng V."/>
            <person name="Clum A."/>
            <person name="Steindorff A."/>
            <person name="Ohm R."/>
            <person name="Martin F."/>
            <person name="Silar P."/>
            <person name="Natvig D."/>
            <person name="Lalanne C."/>
            <person name="Gautier V."/>
            <person name="Ament-Velasquez S.L."/>
            <person name="Kruys A."/>
            <person name="Hutchinson M.I."/>
            <person name="Powell A.J."/>
            <person name="Barry K."/>
            <person name="Miller A.N."/>
            <person name="Grigoriev I.V."/>
            <person name="Debuchy R."/>
            <person name="Gladieux P."/>
            <person name="Thoren M.H."/>
            <person name="Johannesson H."/>
        </authorList>
    </citation>
    <scope>NUCLEOTIDE SEQUENCE</scope>
    <source>
        <strain evidence="2">PSN4</strain>
    </source>
</reference>
<comment type="caution">
    <text evidence="2">The sequence shown here is derived from an EMBL/GenBank/DDBJ whole genome shotgun (WGS) entry which is preliminary data.</text>
</comment>
<evidence type="ECO:0000256" key="1">
    <source>
        <dbReference type="SAM" id="MobiDB-lite"/>
    </source>
</evidence>
<dbReference type="Proteomes" id="UP001239445">
    <property type="component" value="Unassembled WGS sequence"/>
</dbReference>
<proteinExistence type="predicted"/>
<sequence length="237" mass="25501">MQVHQGHPGATRDLWEADHSRGPVHTELGISQATPWGPTSQGWPLCGGHHSSMHRGSEPARLFQGDEPHLSSSTSQLQGEATRQPRSGDKTPESWFLVFCSVLVCGRLVAPTADRMPSCHGTTDWLASPSGARMWARSAGEGPKNQMKSSVGGQSHVANTRERLTGDLEIGLNVSTLEQNDWRQGNAVDTRFPLQLPLVLPAPTDLPNRKAGFGLGKDDGSGGSPLLLRLLGRLRLA</sequence>
<evidence type="ECO:0000313" key="2">
    <source>
        <dbReference type="EMBL" id="KAK1760699.1"/>
    </source>
</evidence>
<name>A0AAJ0BPD0_9PEZI</name>
<dbReference type="EMBL" id="MU839827">
    <property type="protein sequence ID" value="KAK1760699.1"/>
    <property type="molecule type" value="Genomic_DNA"/>
</dbReference>
<organism evidence="2 3">
    <name type="scientific">Echria macrotheca</name>
    <dbReference type="NCBI Taxonomy" id="438768"/>
    <lineage>
        <taxon>Eukaryota</taxon>
        <taxon>Fungi</taxon>
        <taxon>Dikarya</taxon>
        <taxon>Ascomycota</taxon>
        <taxon>Pezizomycotina</taxon>
        <taxon>Sordariomycetes</taxon>
        <taxon>Sordariomycetidae</taxon>
        <taxon>Sordariales</taxon>
        <taxon>Schizotheciaceae</taxon>
        <taxon>Echria</taxon>
    </lineage>
</organism>
<evidence type="ECO:0000313" key="3">
    <source>
        <dbReference type="Proteomes" id="UP001239445"/>
    </source>
</evidence>